<name>A0A7J6RBY8_PEROL</name>
<feature type="non-terminal residue" evidence="3">
    <location>
        <position position="738"/>
    </location>
</feature>
<accession>A0A7J6RBY8</accession>
<evidence type="ECO:0000313" key="4">
    <source>
        <dbReference type="Proteomes" id="UP000574390"/>
    </source>
</evidence>
<evidence type="ECO:0000256" key="1">
    <source>
        <dbReference type="SAM" id="Coils"/>
    </source>
</evidence>
<keyword evidence="1" id="KW-0175">Coiled coil</keyword>
<evidence type="ECO:0000256" key="2">
    <source>
        <dbReference type="SAM" id="MobiDB-lite"/>
    </source>
</evidence>
<feature type="compositionally biased region" description="Polar residues" evidence="2">
    <location>
        <begin position="335"/>
        <end position="344"/>
    </location>
</feature>
<dbReference type="EMBL" id="JABANM010023291">
    <property type="protein sequence ID" value="KAF4718133.1"/>
    <property type="molecule type" value="Genomic_DNA"/>
</dbReference>
<organism evidence="3 4">
    <name type="scientific">Perkinsus olseni</name>
    <name type="common">Perkinsus atlanticus</name>
    <dbReference type="NCBI Taxonomy" id="32597"/>
    <lineage>
        <taxon>Eukaryota</taxon>
        <taxon>Sar</taxon>
        <taxon>Alveolata</taxon>
        <taxon>Perkinsozoa</taxon>
        <taxon>Perkinsea</taxon>
        <taxon>Perkinsida</taxon>
        <taxon>Perkinsidae</taxon>
        <taxon>Perkinsus</taxon>
    </lineage>
</organism>
<gene>
    <name evidence="3" type="ORF">FOZ62_024815</name>
</gene>
<reference evidence="3 4" key="1">
    <citation type="submission" date="2020-04" db="EMBL/GenBank/DDBJ databases">
        <title>Perkinsus olseni comparative genomics.</title>
        <authorList>
            <person name="Bogema D.R."/>
        </authorList>
    </citation>
    <scope>NUCLEOTIDE SEQUENCE [LARGE SCALE GENOMIC DNA]</scope>
    <source>
        <strain evidence="3">ATCC PRA-205</strain>
    </source>
</reference>
<evidence type="ECO:0000313" key="3">
    <source>
        <dbReference type="EMBL" id="KAF4718133.1"/>
    </source>
</evidence>
<protein>
    <submittedName>
        <fullName evidence="3">Uncharacterized protein</fullName>
    </submittedName>
</protein>
<comment type="caution">
    <text evidence="3">The sequence shown here is derived from an EMBL/GenBank/DDBJ whole genome shotgun (WGS) entry which is preliminary data.</text>
</comment>
<dbReference type="Proteomes" id="UP000574390">
    <property type="component" value="Unassembled WGS sequence"/>
</dbReference>
<sequence>FVYANGLQTSEFAFFQFMRSLEDESKGEVTPSTILCAAQLTTANTFCAAMVLPVSNPHWLDKIIEERLLTEEIIITQSRVVEDLRKWFRVEDNNKTNHFTTAEAFALSVERAIKLYGPYPDSGSDELVREAKLIAQRGYNRVREATMDIGARSAIRGTVLSSCFNVCKREGEGLSRTQETPCSLWLQRSSAAFKMFLIVDRSRLSMRHGPLNLGQIQDAEAQLREALLAGAKSRRLVKTINPLLENNKTLQRTLPQQESDIRKEVARLVNVLRSDHIRLGEERRSLNEERKAMDFERRTSQAYLAEADGLKGKLRDAQGAVRTLQGDLDLERRQASTSRSTPRQPSAVLHPADRDQAVEMLSKTTKELEKVTRERDSALSEIRILKEDVEAREDKIRSLQAANEQGGSLRAAQEEIRRLQERLAQLTQPGAEDSAGGLPPVAGPPPVTSAEFPPVVFVDPILPSLSSSLQTTPRSGGEEDDDDRGTLERLIDALTGRRDDEAETEHVLHSLEHVVEKLSERCRVLETGLIDAKQELQWWRSGGGTATFNEAYAKVMAENERHLRLEGQRHSKEKSELRRSVAESETKRARYEDLWRKSLRVLLDNRSDYLLGLYFHAWSKYSSLENGDREIGRLNAVVQSQSRRGSGSFQTPTILIQQCRSLQDENETLKRRVEEVHTITRCHLYSLCRNRSKENCTDTEVATRGERHVLPCIMYRWSLCRVDHPGREQHRCRTAPPR</sequence>
<feature type="coiled-coil region" evidence="1">
    <location>
        <begin position="354"/>
        <end position="429"/>
    </location>
</feature>
<dbReference type="AlphaFoldDB" id="A0A7J6RBY8"/>
<proteinExistence type="predicted"/>
<feature type="region of interest" description="Disordered" evidence="2">
    <location>
        <begin position="325"/>
        <end position="349"/>
    </location>
</feature>
<feature type="region of interest" description="Disordered" evidence="2">
    <location>
        <begin position="466"/>
        <end position="486"/>
    </location>
</feature>